<keyword evidence="1" id="KW-1133">Transmembrane helix</keyword>
<protein>
    <submittedName>
        <fullName evidence="2">Uncharacterized protein</fullName>
    </submittedName>
</protein>
<evidence type="ECO:0000313" key="5">
    <source>
        <dbReference type="Proteomes" id="UP000659061"/>
    </source>
</evidence>
<keyword evidence="1" id="KW-0472">Membrane</keyword>
<dbReference type="AlphaFoldDB" id="A0A8I0FZW3"/>
<dbReference type="RefSeq" id="WP_179425803.1">
    <property type="nucleotide sequence ID" value="NZ_BAAAMP010000002.1"/>
</dbReference>
<dbReference type="Proteomes" id="UP000587211">
    <property type="component" value="Unassembled WGS sequence"/>
</dbReference>
<proteinExistence type="predicted"/>
<dbReference type="Proteomes" id="UP000659061">
    <property type="component" value="Unassembled WGS sequence"/>
</dbReference>
<evidence type="ECO:0000256" key="1">
    <source>
        <dbReference type="SAM" id="Phobius"/>
    </source>
</evidence>
<dbReference type="EMBL" id="JACBZN010000001">
    <property type="protein sequence ID" value="NYI38782.1"/>
    <property type="molecule type" value="Genomic_DNA"/>
</dbReference>
<feature type="transmembrane region" description="Helical" evidence="1">
    <location>
        <begin position="35"/>
        <end position="59"/>
    </location>
</feature>
<gene>
    <name evidence="3" type="ORF">BJ975_002157</name>
    <name evidence="2" type="ORF">IDH50_17405</name>
</gene>
<reference evidence="3 4" key="1">
    <citation type="submission" date="2020-07" db="EMBL/GenBank/DDBJ databases">
        <title>Sequencing the genomes of 1000 actinobacteria strains.</title>
        <authorList>
            <person name="Klenk H.-P."/>
        </authorList>
    </citation>
    <scope>NUCLEOTIDE SEQUENCE [LARGE SCALE GENOMIC DNA]</scope>
    <source>
        <strain evidence="3 4">DSM 19087</strain>
    </source>
</reference>
<accession>A0A8I0FZW3</accession>
<organism evidence="2 5">
    <name type="scientific">Aeromicrobium tamlense</name>
    <dbReference type="NCBI Taxonomy" id="375541"/>
    <lineage>
        <taxon>Bacteria</taxon>
        <taxon>Bacillati</taxon>
        <taxon>Actinomycetota</taxon>
        <taxon>Actinomycetes</taxon>
        <taxon>Propionibacteriales</taxon>
        <taxon>Nocardioidaceae</taxon>
        <taxon>Aeromicrobium</taxon>
    </lineage>
</organism>
<keyword evidence="1" id="KW-0812">Transmembrane</keyword>
<keyword evidence="4" id="KW-1185">Reference proteome</keyword>
<evidence type="ECO:0000313" key="2">
    <source>
        <dbReference type="EMBL" id="MBD1272026.1"/>
    </source>
</evidence>
<comment type="caution">
    <text evidence="2">The sequence shown here is derived from an EMBL/GenBank/DDBJ whole genome shotgun (WGS) entry which is preliminary data.</text>
</comment>
<feature type="transmembrane region" description="Helical" evidence="1">
    <location>
        <begin position="71"/>
        <end position="91"/>
    </location>
</feature>
<dbReference type="EMBL" id="JACWMT010000004">
    <property type="protein sequence ID" value="MBD1272026.1"/>
    <property type="molecule type" value="Genomic_DNA"/>
</dbReference>
<evidence type="ECO:0000313" key="4">
    <source>
        <dbReference type="Proteomes" id="UP000587211"/>
    </source>
</evidence>
<sequence length="96" mass="9851">MATAHLHLPHLHVPHVGQPQDQAHRDGTRPSHIGGVILGIGMLVAVGCWAASVVALLSLGPARSGAVDGVTAGWTALAIASAISLFLMGIWKAHRA</sequence>
<reference evidence="2" key="2">
    <citation type="submission" date="2020-09" db="EMBL/GenBank/DDBJ databases">
        <title>Novel species in genus Aeromicrobium.</title>
        <authorList>
            <person name="Zhang G."/>
        </authorList>
    </citation>
    <scope>NUCLEOTIDE SEQUENCE</scope>
    <source>
        <strain evidence="2">SSW1-57</strain>
    </source>
</reference>
<evidence type="ECO:0000313" key="3">
    <source>
        <dbReference type="EMBL" id="NYI38782.1"/>
    </source>
</evidence>
<name>A0A8I0FZW3_9ACTN</name>